<dbReference type="GO" id="GO:0032968">
    <property type="term" value="P:positive regulation of transcription elongation by RNA polymerase II"/>
    <property type="evidence" value="ECO:0007669"/>
    <property type="project" value="EnsemblFungi"/>
</dbReference>
<dbReference type="InterPro" id="IPR002777">
    <property type="entry name" value="PFD_beta-like"/>
</dbReference>
<evidence type="ECO:0000313" key="5">
    <source>
        <dbReference type="Proteomes" id="UP000190274"/>
    </source>
</evidence>
<dbReference type="EMBL" id="LT598461">
    <property type="protein sequence ID" value="SCU97026.1"/>
    <property type="molecule type" value="Genomic_DNA"/>
</dbReference>
<dbReference type="GO" id="GO:0016272">
    <property type="term" value="C:prefoldin complex"/>
    <property type="evidence" value="ECO:0007669"/>
    <property type="project" value="EnsemblFungi"/>
</dbReference>
<dbReference type="GO" id="GO:0005737">
    <property type="term" value="C:cytoplasm"/>
    <property type="evidence" value="ECO:0007669"/>
    <property type="project" value="TreeGrafter"/>
</dbReference>
<gene>
    <name evidence="4" type="ORF">LADA_0H04016G</name>
</gene>
<comment type="similarity">
    <text evidence="1">Belongs to the prefoldin subunit beta family.</text>
</comment>
<proteinExistence type="inferred from homology"/>
<dbReference type="GO" id="GO:0044183">
    <property type="term" value="F:protein folding chaperone"/>
    <property type="evidence" value="ECO:0007669"/>
    <property type="project" value="TreeGrafter"/>
</dbReference>
<dbReference type="STRING" id="1266660.A0A1G4K0J8"/>
<dbReference type="Pfam" id="PF01920">
    <property type="entry name" value="Prefoldin_2"/>
    <property type="match status" value="1"/>
</dbReference>
<feature type="coiled-coil region" evidence="3">
    <location>
        <begin position="13"/>
        <end position="40"/>
    </location>
</feature>
<evidence type="ECO:0000313" key="4">
    <source>
        <dbReference type="EMBL" id="SCU97026.1"/>
    </source>
</evidence>
<dbReference type="SUPFAM" id="SSF46579">
    <property type="entry name" value="Prefoldin"/>
    <property type="match status" value="1"/>
</dbReference>
<dbReference type="OrthoDB" id="2015447at2759"/>
<dbReference type="PANTHER" id="PTHR20903:SF0">
    <property type="entry name" value="PREFOLDIN SUBUNIT 1"/>
    <property type="match status" value="1"/>
</dbReference>
<evidence type="ECO:0000256" key="2">
    <source>
        <dbReference type="ARBA" id="ARBA00023186"/>
    </source>
</evidence>
<name>A0A1G4K0J8_9SACH</name>
<reference evidence="4 5" key="1">
    <citation type="submission" date="2016-03" db="EMBL/GenBank/DDBJ databases">
        <authorList>
            <person name="Devillers H."/>
        </authorList>
    </citation>
    <scope>NUCLEOTIDE SEQUENCE [LARGE SCALE GENOMIC DNA]</scope>
    <source>
        <strain evidence="4">CBS 10888</strain>
    </source>
</reference>
<dbReference type="GO" id="GO:0007010">
    <property type="term" value="P:cytoskeleton organization"/>
    <property type="evidence" value="ECO:0007669"/>
    <property type="project" value="EnsemblFungi"/>
</dbReference>
<keyword evidence="5" id="KW-1185">Reference proteome</keyword>
<keyword evidence="3" id="KW-0175">Coiled coil</keyword>
<accession>A0A1G4K0J8</accession>
<dbReference type="GO" id="GO:0051082">
    <property type="term" value="F:unfolded protein binding"/>
    <property type="evidence" value="ECO:0007669"/>
    <property type="project" value="EnsemblFungi"/>
</dbReference>
<dbReference type="InterPro" id="IPR009053">
    <property type="entry name" value="Prefoldin"/>
</dbReference>
<protein>
    <submittedName>
        <fullName evidence="4">LADA_0H04016g1_1</fullName>
    </submittedName>
</protein>
<organism evidence="4 5">
    <name type="scientific">Lachancea dasiensis</name>
    <dbReference type="NCBI Taxonomy" id="1072105"/>
    <lineage>
        <taxon>Eukaryota</taxon>
        <taxon>Fungi</taxon>
        <taxon>Dikarya</taxon>
        <taxon>Ascomycota</taxon>
        <taxon>Saccharomycotina</taxon>
        <taxon>Saccharomycetes</taxon>
        <taxon>Saccharomycetales</taxon>
        <taxon>Saccharomycetaceae</taxon>
        <taxon>Lachancea</taxon>
    </lineage>
</organism>
<dbReference type="AlphaFoldDB" id="A0A1G4K0J8"/>
<evidence type="ECO:0000256" key="3">
    <source>
        <dbReference type="SAM" id="Coils"/>
    </source>
</evidence>
<keyword evidence="2" id="KW-0143">Chaperone</keyword>
<dbReference type="Proteomes" id="UP000190274">
    <property type="component" value="Chromosome H"/>
</dbReference>
<sequence>MSQNIVQEMASSLRSSKAQLEVVNRQLAQLDRQKKLAQVTAKELETYPVGKVWRSCGKAFVLQDRSTYTKDLGSDEKLVEEQLKSLKIKQHYLQTTVDNTVESLRRVIEQT</sequence>
<dbReference type="PANTHER" id="PTHR20903">
    <property type="entry name" value="PREFOLDIN SUBUNIT 1-RELATED"/>
    <property type="match status" value="1"/>
</dbReference>
<dbReference type="Gene3D" id="1.10.287.370">
    <property type="match status" value="1"/>
</dbReference>
<evidence type="ECO:0000256" key="1">
    <source>
        <dbReference type="ARBA" id="ARBA00008045"/>
    </source>
</evidence>